<comment type="caution">
    <text evidence="1">The sequence shown here is derived from an EMBL/GenBank/DDBJ whole genome shotgun (WGS) entry which is preliminary data.</text>
</comment>
<evidence type="ECO:0000313" key="1">
    <source>
        <dbReference type="EMBL" id="MBR8638668.1"/>
    </source>
</evidence>
<reference evidence="1 2" key="1">
    <citation type="submission" date="2021-04" db="EMBL/GenBank/DDBJ databases">
        <title>Characterization of the biosynthetic gene cluster of new lipopeptides with antitumor activity in the genome of the marine Streptomyces PHM034.</title>
        <authorList>
            <person name="Ceniceros A."/>
            <person name="Canedo L."/>
            <person name="Mendez C."/>
            <person name="Olano C."/>
            <person name="Schleissner C."/>
            <person name="Cuevas C."/>
            <person name="De La Calle F."/>
            <person name="Salas J.A."/>
        </authorList>
    </citation>
    <scope>NUCLEOTIDE SEQUENCE [LARGE SCALE GENOMIC DNA]</scope>
    <source>
        <strain evidence="1 2">PHM034</strain>
    </source>
</reference>
<keyword evidence="2" id="KW-1185">Reference proteome</keyword>
<evidence type="ECO:0000313" key="2">
    <source>
        <dbReference type="Proteomes" id="UP000682308"/>
    </source>
</evidence>
<organism evidence="1 2">
    <name type="scientific">Streptomyces tuirus</name>
    <dbReference type="NCBI Taxonomy" id="68278"/>
    <lineage>
        <taxon>Bacteria</taxon>
        <taxon>Bacillati</taxon>
        <taxon>Actinomycetota</taxon>
        <taxon>Actinomycetes</taxon>
        <taxon>Kitasatosporales</taxon>
        <taxon>Streptomycetaceae</taxon>
        <taxon>Streptomyces</taxon>
    </lineage>
</organism>
<sequence>MNELIEIKTHGEPTDYRGPFDPVRAAIRTAARVVECHRCEDTTIPDLVHLADREGAPLCPDCTRLVGVALRRGLLALNQLDHALRDPGLHPAASLVWDWQAALAIARPEEEYLLRAGAQLLADHVGYRPLSIAAKGAAS</sequence>
<dbReference type="EMBL" id="JAGTPG010000001">
    <property type="protein sequence ID" value="MBR8638668.1"/>
    <property type="molecule type" value="Genomic_DNA"/>
</dbReference>
<dbReference type="AlphaFoldDB" id="A0A941F7X9"/>
<accession>A0A941F7X9</accession>
<dbReference type="Proteomes" id="UP000682308">
    <property type="component" value="Unassembled WGS sequence"/>
</dbReference>
<name>A0A941F7X9_9ACTN</name>
<gene>
    <name evidence="1" type="ORF">KEF29_03480</name>
</gene>
<proteinExistence type="predicted"/>
<protein>
    <submittedName>
        <fullName evidence="1">Uncharacterized protein</fullName>
    </submittedName>
</protein>